<keyword evidence="3" id="KW-1185">Reference proteome</keyword>
<dbReference type="InterPro" id="IPR036102">
    <property type="entry name" value="OsmC/Ohrsf"/>
</dbReference>
<reference evidence="1 3" key="1">
    <citation type="submission" date="2023-09" db="EMBL/GenBank/DDBJ databases">
        <title>Demequina sp. a novel bacteria isolated from Capsicum annuum.</title>
        <authorList>
            <person name="Humaira Z."/>
            <person name="Lee J."/>
            <person name="Cho D."/>
        </authorList>
    </citation>
    <scope>NUCLEOTIDE SEQUENCE [LARGE SCALE GENOMIC DNA]</scope>
    <source>
        <strain evidence="1 3">OYTSA14</strain>
        <strain evidence="2">PMTSA13</strain>
    </source>
</reference>
<gene>
    <name evidence="1" type="ORF">RN606_10345</name>
    <name evidence="2" type="ORF">RN607_10345</name>
</gene>
<dbReference type="Proteomes" id="UP001303408">
    <property type="component" value="Chromosome"/>
</dbReference>
<organism evidence="1 3">
    <name type="scientific">Demequina capsici</name>
    <dbReference type="NCBI Taxonomy" id="3075620"/>
    <lineage>
        <taxon>Bacteria</taxon>
        <taxon>Bacillati</taxon>
        <taxon>Actinomycetota</taxon>
        <taxon>Actinomycetes</taxon>
        <taxon>Micrococcales</taxon>
        <taxon>Demequinaceae</taxon>
        <taxon>Demequina</taxon>
    </lineage>
</organism>
<dbReference type="RefSeq" id="WP_313496913.1">
    <property type="nucleotide sequence ID" value="NZ_CP134879.1"/>
</dbReference>
<dbReference type="InterPro" id="IPR015946">
    <property type="entry name" value="KH_dom-like_a/b"/>
</dbReference>
<proteinExistence type="predicted"/>
<dbReference type="EMBL" id="CP134880">
    <property type="protein sequence ID" value="WNM26597.1"/>
    <property type="molecule type" value="Genomic_DNA"/>
</dbReference>
<dbReference type="InterPro" id="IPR003718">
    <property type="entry name" value="OsmC/Ohr_fam"/>
</dbReference>
<dbReference type="Pfam" id="PF02566">
    <property type="entry name" value="OsmC"/>
    <property type="match status" value="1"/>
</dbReference>
<evidence type="ECO:0000313" key="3">
    <source>
        <dbReference type="Proteomes" id="UP001304125"/>
    </source>
</evidence>
<dbReference type="EMBL" id="CP134879">
    <property type="protein sequence ID" value="WNM23758.1"/>
    <property type="molecule type" value="Genomic_DNA"/>
</dbReference>
<dbReference type="KEGG" id="dcp:RN607_10345"/>
<dbReference type="Proteomes" id="UP001304125">
    <property type="component" value="Chromosome"/>
</dbReference>
<dbReference type="Gene3D" id="3.30.300.20">
    <property type="match status" value="1"/>
</dbReference>
<sequence>METYEVTVASGSWCLPDAGGTRFPHRWTDEGVVTDAVFTGAHLLHLAVAGCVLNDTHREAQALGIEVRGVKVVARGGFDERTWTSTGIEYGVTVDASADAATLDVLHARVDAVAEIPFAVRAGASVVRVAA</sequence>
<dbReference type="SUPFAM" id="SSF82784">
    <property type="entry name" value="OsmC-like"/>
    <property type="match status" value="1"/>
</dbReference>
<accession>A0AA96J778</accession>
<evidence type="ECO:0000313" key="2">
    <source>
        <dbReference type="EMBL" id="WNM26597.1"/>
    </source>
</evidence>
<name>A0AA96J778_9MICO</name>
<dbReference type="AlphaFoldDB" id="A0AA96J778"/>
<protein>
    <submittedName>
        <fullName evidence="1">OsmC family peroxiredoxin</fullName>
    </submittedName>
</protein>
<accession>A0AA96FBW8</accession>
<evidence type="ECO:0000313" key="1">
    <source>
        <dbReference type="EMBL" id="WNM23758.1"/>
    </source>
</evidence>